<dbReference type="Proteomes" id="UP001198983">
    <property type="component" value="Chromosome"/>
</dbReference>
<keyword evidence="1" id="KW-1133">Transmembrane helix</keyword>
<protein>
    <submittedName>
        <fullName evidence="2">Uncharacterized protein</fullName>
    </submittedName>
</protein>
<feature type="transmembrane region" description="Helical" evidence="1">
    <location>
        <begin position="55"/>
        <end position="79"/>
    </location>
</feature>
<keyword evidence="1" id="KW-0812">Transmembrane</keyword>
<name>A0AAX2ZIF7_9FIRM</name>
<feature type="transmembrane region" description="Helical" evidence="1">
    <location>
        <begin position="12"/>
        <end position="35"/>
    </location>
</feature>
<accession>A0AAX2ZIF7</accession>
<evidence type="ECO:0000313" key="3">
    <source>
        <dbReference type="Proteomes" id="UP001198983"/>
    </source>
</evidence>
<keyword evidence="1" id="KW-0472">Membrane</keyword>
<dbReference type="KEGG" id="tem:JW646_17875"/>
<dbReference type="EMBL" id="CP081135">
    <property type="protein sequence ID" value="UEL47467.1"/>
    <property type="molecule type" value="Genomic_DNA"/>
</dbReference>
<keyword evidence="3" id="KW-1185">Reference proteome</keyword>
<dbReference type="RefSeq" id="WP_074916446.1">
    <property type="nucleotide sequence ID" value="NZ_CP081135.1"/>
</dbReference>
<organism evidence="2 3">
    <name type="scientific">Terrisporobacter hibernicus</name>
    <dbReference type="NCBI Taxonomy" id="2813371"/>
    <lineage>
        <taxon>Bacteria</taxon>
        <taxon>Bacillati</taxon>
        <taxon>Bacillota</taxon>
        <taxon>Clostridia</taxon>
        <taxon>Peptostreptococcales</taxon>
        <taxon>Peptostreptococcaceae</taxon>
        <taxon>Terrisporobacter</taxon>
    </lineage>
</organism>
<gene>
    <name evidence="2" type="ORF">JW646_17875</name>
</gene>
<evidence type="ECO:0000313" key="2">
    <source>
        <dbReference type="EMBL" id="UEL47467.1"/>
    </source>
</evidence>
<sequence length="103" mass="11466">MKKGNKKAIIPIVLYVVAALIAVYSIFTIYTSHTYISSLVAAGSIVIKDQLADVISYYVSTSMPYVFYAIVVWAIGYIINKLNNLNPTTINNEDVKSQEEKID</sequence>
<dbReference type="AlphaFoldDB" id="A0AAX2ZIF7"/>
<reference evidence="2 3" key="1">
    <citation type="journal article" date="2023" name="Int. J. Syst. Evol. Microbiol.">
        <title>Terrisporobacter hibernicus sp. nov., isolated from bovine faeces in Northern Ireland.</title>
        <authorList>
            <person name="Mitchell M."/>
            <person name="Nguyen S.V."/>
            <person name="Connor M."/>
            <person name="Fairley D.J."/>
            <person name="Donoghue O."/>
            <person name="Marshall H."/>
            <person name="Koolman L."/>
            <person name="McMullan G."/>
            <person name="Schaffer K.E."/>
            <person name="McGrath J.W."/>
            <person name="Fanning S."/>
        </authorList>
    </citation>
    <scope>NUCLEOTIDE SEQUENCE [LARGE SCALE GENOMIC DNA]</scope>
    <source>
        <strain evidence="2 3">MCA3</strain>
    </source>
</reference>
<proteinExistence type="predicted"/>
<evidence type="ECO:0000256" key="1">
    <source>
        <dbReference type="SAM" id="Phobius"/>
    </source>
</evidence>